<reference evidence="1 3" key="2">
    <citation type="submission" date="2018-08" db="EMBL/GenBank/DDBJ databases">
        <title>Complete genome of the Arcobacter ellisii type strain LMG 26155.</title>
        <authorList>
            <person name="Miller W.G."/>
            <person name="Yee E."/>
            <person name="Bono J.L."/>
        </authorList>
    </citation>
    <scope>NUCLEOTIDE SEQUENCE [LARGE SCALE GENOMIC DNA]</scope>
    <source>
        <strain evidence="1 3">LMG 26155</strain>
    </source>
</reference>
<gene>
    <name evidence="1" type="ORF">AELL_0295</name>
    <name evidence="2" type="ORF">CP962_13960</name>
</gene>
<proteinExistence type="predicted"/>
<reference evidence="2 4" key="1">
    <citation type="submission" date="2017-09" db="EMBL/GenBank/DDBJ databases">
        <title>Genomics of the genus Arcobacter.</title>
        <authorList>
            <person name="Perez-Cataluna A."/>
            <person name="Figueras M.J."/>
            <person name="Salas-Masso N."/>
        </authorList>
    </citation>
    <scope>NUCLEOTIDE SEQUENCE [LARGE SCALE GENOMIC DNA]</scope>
    <source>
        <strain evidence="2 4">CECT 7837</strain>
    </source>
</reference>
<sequence length="206" mass="25023">MDGKMKNVRKVLDLDCVFANNEVLKDFIIEIIEICEKINEETQSKHSVIFWKKVKHEYLYVDYKILIVALLNFLQKTDISVENFENIKKEFPYYDYSKLNDSMQNLLFILAKNDLVYFTELKNYYTKCQICINSEDINYITKMDRISIKYSKILQLFANNENMINEFEKYIKRDFTFLNKKSKLRNKVSYQIEEFSQFRDYFMSEF</sequence>
<protein>
    <submittedName>
        <fullName evidence="2">Uncharacterized protein</fullName>
    </submittedName>
</protein>
<keyword evidence="3" id="KW-1185">Reference proteome</keyword>
<dbReference type="EMBL" id="NXIG01000023">
    <property type="protein sequence ID" value="RXI28325.1"/>
    <property type="molecule type" value="Genomic_DNA"/>
</dbReference>
<organism evidence="2 4">
    <name type="scientific">Arcobacter ellisii</name>
    <dbReference type="NCBI Taxonomy" id="913109"/>
    <lineage>
        <taxon>Bacteria</taxon>
        <taxon>Pseudomonadati</taxon>
        <taxon>Campylobacterota</taxon>
        <taxon>Epsilonproteobacteria</taxon>
        <taxon>Campylobacterales</taxon>
        <taxon>Arcobacteraceae</taxon>
        <taxon>Arcobacter</taxon>
    </lineage>
</organism>
<dbReference type="EMBL" id="CP032097">
    <property type="protein sequence ID" value="AXX93990.1"/>
    <property type="molecule type" value="Genomic_DNA"/>
</dbReference>
<dbReference type="KEGG" id="aell:AELL_0295"/>
<dbReference type="Proteomes" id="UP000262582">
    <property type="component" value="Chromosome"/>
</dbReference>
<name>A0A347U562_9BACT</name>
<dbReference type="AlphaFoldDB" id="A0A347U562"/>
<evidence type="ECO:0000313" key="3">
    <source>
        <dbReference type="Proteomes" id="UP000262582"/>
    </source>
</evidence>
<evidence type="ECO:0000313" key="1">
    <source>
        <dbReference type="EMBL" id="AXX93990.1"/>
    </source>
</evidence>
<dbReference type="Proteomes" id="UP000290588">
    <property type="component" value="Unassembled WGS sequence"/>
</dbReference>
<evidence type="ECO:0000313" key="2">
    <source>
        <dbReference type="EMBL" id="RXI28325.1"/>
    </source>
</evidence>
<evidence type="ECO:0000313" key="4">
    <source>
        <dbReference type="Proteomes" id="UP000290588"/>
    </source>
</evidence>
<accession>A0A347U562</accession>